<dbReference type="PANTHER" id="PTHR12277:SF79">
    <property type="entry name" value="XAA-PRO DIPEPTIDYL-PEPTIDASE-RELATED"/>
    <property type="match status" value="1"/>
</dbReference>
<reference evidence="3 4" key="1">
    <citation type="submission" date="2023-08" db="EMBL/GenBank/DDBJ databases">
        <title>genomic of DY56.</title>
        <authorList>
            <person name="Wang Y."/>
        </authorList>
    </citation>
    <scope>NUCLEOTIDE SEQUENCE [LARGE SCALE GENOMIC DNA]</scope>
    <source>
        <strain evidence="3 4">DY56-A-20</strain>
    </source>
</reference>
<dbReference type="PANTHER" id="PTHR12277">
    <property type="entry name" value="ALPHA/BETA HYDROLASE DOMAIN-CONTAINING PROTEIN"/>
    <property type="match status" value="1"/>
</dbReference>
<dbReference type="Pfam" id="PF12146">
    <property type="entry name" value="Hydrolase_4"/>
    <property type="match status" value="1"/>
</dbReference>
<evidence type="ECO:0000313" key="3">
    <source>
        <dbReference type="EMBL" id="MDP4538207.1"/>
    </source>
</evidence>
<keyword evidence="4" id="KW-1185">Reference proteome</keyword>
<organism evidence="3 4">
    <name type="scientific">Qipengyuania benthica</name>
    <dbReference type="NCBI Taxonomy" id="3067651"/>
    <lineage>
        <taxon>Bacteria</taxon>
        <taxon>Pseudomonadati</taxon>
        <taxon>Pseudomonadota</taxon>
        <taxon>Alphaproteobacteria</taxon>
        <taxon>Sphingomonadales</taxon>
        <taxon>Erythrobacteraceae</taxon>
        <taxon>Qipengyuania</taxon>
    </lineage>
</organism>
<protein>
    <submittedName>
        <fullName evidence="3">Alpha/beta fold hydrolase</fullName>
    </submittedName>
</protein>
<accession>A0ABT9H4I7</accession>
<sequence>MIRALVTLLVLLAAPAKADIVRDRIYHPVSLADTEVEFAGDPPLPLQAVTADGLALAGYYWAPEAGNDRLVVVFHGRDYNQLVMARRAEALREGGHGVLIASYRGYGDNPGEPSEVGLFGDGEAWLAKARALNPEGRIYLFGFSLGAAVALELAARHEVTGVATLGAFTRLADQVPALLRPLLPDRYDNLAAIARVAEPVVLLHGAKDEVVDPEAAVRLEQAGGANVTRVNLKGGEHFVPLESIAARLWSLWARLEAAAVEP</sequence>
<dbReference type="Gene3D" id="3.40.50.1820">
    <property type="entry name" value="alpha/beta hydrolase"/>
    <property type="match status" value="1"/>
</dbReference>
<name>A0ABT9H4I7_9SPHN</name>
<dbReference type="EMBL" id="JAVAIL010000001">
    <property type="protein sequence ID" value="MDP4538207.1"/>
    <property type="molecule type" value="Genomic_DNA"/>
</dbReference>
<evidence type="ECO:0000256" key="1">
    <source>
        <dbReference type="SAM" id="SignalP"/>
    </source>
</evidence>
<proteinExistence type="predicted"/>
<dbReference type="InterPro" id="IPR029058">
    <property type="entry name" value="AB_hydrolase_fold"/>
</dbReference>
<comment type="caution">
    <text evidence="3">The sequence shown here is derived from an EMBL/GenBank/DDBJ whole genome shotgun (WGS) entry which is preliminary data.</text>
</comment>
<keyword evidence="1" id="KW-0732">Signal</keyword>
<feature type="chain" id="PRO_5047099814" evidence="1">
    <location>
        <begin position="19"/>
        <end position="262"/>
    </location>
</feature>
<dbReference type="Proteomes" id="UP001235664">
    <property type="component" value="Unassembled WGS sequence"/>
</dbReference>
<evidence type="ECO:0000313" key="4">
    <source>
        <dbReference type="Proteomes" id="UP001235664"/>
    </source>
</evidence>
<dbReference type="GO" id="GO:0016787">
    <property type="term" value="F:hydrolase activity"/>
    <property type="evidence" value="ECO:0007669"/>
    <property type="project" value="UniProtKB-KW"/>
</dbReference>
<feature type="signal peptide" evidence="1">
    <location>
        <begin position="1"/>
        <end position="18"/>
    </location>
</feature>
<evidence type="ECO:0000259" key="2">
    <source>
        <dbReference type="Pfam" id="PF12146"/>
    </source>
</evidence>
<keyword evidence="3" id="KW-0378">Hydrolase</keyword>
<dbReference type="RefSeq" id="WP_305928352.1">
    <property type="nucleotide sequence ID" value="NZ_JAVAIL010000001.1"/>
</dbReference>
<dbReference type="InterPro" id="IPR022742">
    <property type="entry name" value="Hydrolase_4"/>
</dbReference>
<feature type="domain" description="Serine aminopeptidase S33" evidence="2">
    <location>
        <begin position="68"/>
        <end position="179"/>
    </location>
</feature>
<gene>
    <name evidence="3" type="ORF">Q9K01_01015</name>
</gene>
<dbReference type="SUPFAM" id="SSF53474">
    <property type="entry name" value="alpha/beta-Hydrolases"/>
    <property type="match status" value="1"/>
</dbReference>